<evidence type="ECO:0000313" key="2">
    <source>
        <dbReference type="EMBL" id="ARW47078.1"/>
    </source>
</evidence>
<dbReference type="InterPro" id="IPR006448">
    <property type="entry name" value="Phage_term_ssu_P27"/>
</dbReference>
<evidence type="ECO:0008006" key="4">
    <source>
        <dbReference type="Google" id="ProtNLM"/>
    </source>
</evidence>
<evidence type="ECO:0000313" key="3">
    <source>
        <dbReference type="Proteomes" id="UP000196205"/>
    </source>
</evidence>
<accession>A0A1Y0XW15</accession>
<gene>
    <name evidence="2" type="ORF">S1001342_00721</name>
</gene>
<dbReference type="NCBIfam" id="TIGR01558">
    <property type="entry name" value="sm_term_P27"/>
    <property type="match status" value="1"/>
</dbReference>
<dbReference type="EMBL" id="CP021509">
    <property type="protein sequence ID" value="ARW47078.1"/>
    <property type="molecule type" value="Genomic_DNA"/>
</dbReference>
<reference evidence="2 3" key="1">
    <citation type="submission" date="2017-05" db="EMBL/GenBank/DDBJ databases">
        <title>Genome sequence of Acetobacter pasteurianus subsp. pasteurianus strain SRCM101342.</title>
        <authorList>
            <person name="Cho S.H."/>
        </authorList>
    </citation>
    <scope>NUCLEOTIDE SEQUENCE [LARGE SCALE GENOMIC DNA]</scope>
    <source>
        <strain evidence="2 3">SRCM101342</strain>
    </source>
</reference>
<dbReference type="OrthoDB" id="6010489at2"/>
<feature type="compositionally biased region" description="Basic residues" evidence="1">
    <location>
        <begin position="1"/>
        <end position="11"/>
    </location>
</feature>
<dbReference type="AlphaFoldDB" id="A0A1Y0XW15"/>
<organism evidence="2 3">
    <name type="scientific">Acetobacter pasteurianus subsp. pasteurianus</name>
    <dbReference type="NCBI Taxonomy" id="481145"/>
    <lineage>
        <taxon>Bacteria</taxon>
        <taxon>Pseudomonadati</taxon>
        <taxon>Pseudomonadota</taxon>
        <taxon>Alphaproteobacteria</taxon>
        <taxon>Acetobacterales</taxon>
        <taxon>Acetobacteraceae</taxon>
        <taxon>Acetobacter</taxon>
    </lineage>
</organism>
<dbReference type="RefSeq" id="WP_063353594.1">
    <property type="nucleotide sequence ID" value="NZ_CP021509.1"/>
</dbReference>
<sequence length="153" mass="17396">MRGRKPKPRHLRVIEGNPGKRALPEDGVRLPSEYAAPPDFLDEVARAAWERLVPPLVERGLFTVLDHDSIAAYCEAFSRWRKHEQSLKDAGQETFETHGRQGRMIRTRPELGIISEQIRLMTSIGSNYGFSPVARMRLKDVGQGDLFNPFDNV</sequence>
<feature type="region of interest" description="Disordered" evidence="1">
    <location>
        <begin position="1"/>
        <end position="26"/>
    </location>
</feature>
<dbReference type="Pfam" id="PF05119">
    <property type="entry name" value="Terminase_4"/>
    <property type="match status" value="1"/>
</dbReference>
<dbReference type="Proteomes" id="UP000196205">
    <property type="component" value="Chromosome"/>
</dbReference>
<evidence type="ECO:0000256" key="1">
    <source>
        <dbReference type="SAM" id="MobiDB-lite"/>
    </source>
</evidence>
<proteinExistence type="predicted"/>
<protein>
    <recommendedName>
        <fullName evidence="4">Phage terminase small subunit P27 family</fullName>
    </recommendedName>
</protein>
<name>A0A1Y0XW15_ACEPA</name>